<evidence type="ECO:0000313" key="4">
    <source>
        <dbReference type="Proteomes" id="UP000517759"/>
    </source>
</evidence>
<evidence type="ECO:0000313" key="2">
    <source>
        <dbReference type="EMBL" id="GLS44090.1"/>
    </source>
</evidence>
<evidence type="ECO:0000313" key="5">
    <source>
        <dbReference type="Proteomes" id="UP001156881"/>
    </source>
</evidence>
<dbReference type="EMBL" id="JACIDN010000005">
    <property type="protein sequence ID" value="MBB3903558.1"/>
    <property type="molecule type" value="Genomic_DNA"/>
</dbReference>
<reference evidence="2" key="1">
    <citation type="journal article" date="2014" name="Int. J. Syst. Evol. Microbiol.">
        <title>Complete genome of a new Firmicutes species belonging to the dominant human colonic microbiota ('Ruminococcus bicirculans') reveals two chromosomes and a selective capacity to utilize plant glucans.</title>
        <authorList>
            <consortium name="NISC Comparative Sequencing Program"/>
            <person name="Wegmann U."/>
            <person name="Louis P."/>
            <person name="Goesmann A."/>
            <person name="Henrissat B."/>
            <person name="Duncan S.H."/>
            <person name="Flint H.J."/>
        </authorList>
    </citation>
    <scope>NUCLEOTIDE SEQUENCE</scope>
    <source>
        <strain evidence="2">NBRC 107710</strain>
    </source>
</reference>
<sequence>MKRLASLCLMAVALAMPVAAQAGGADGSRQAAGGAFMSTYVNDPYHDPRSLHSQDRGTGQILGAPMYHDGPRAVVSRRNVVDPHWSSGRLSGRAVR</sequence>
<feature type="chain" id="PRO_5030992782" evidence="1">
    <location>
        <begin position="23"/>
        <end position="96"/>
    </location>
</feature>
<dbReference type="RefSeq" id="WP_183506604.1">
    <property type="nucleotide sequence ID" value="NZ_BSPG01000009.1"/>
</dbReference>
<gene>
    <name evidence="2" type="ORF">GCM10007884_20770</name>
    <name evidence="3" type="ORF">GGR33_003067</name>
</gene>
<comment type="caution">
    <text evidence="3">The sequence shown here is derived from an EMBL/GenBank/DDBJ whole genome shotgun (WGS) entry which is preliminary data.</text>
</comment>
<accession>A0A7W6F7N0</accession>
<evidence type="ECO:0000313" key="3">
    <source>
        <dbReference type="EMBL" id="MBB3903558.1"/>
    </source>
</evidence>
<keyword evidence="5" id="KW-1185">Reference proteome</keyword>
<organism evidence="3 4">
    <name type="scientific">Methylobacterium brachythecii</name>
    <dbReference type="NCBI Taxonomy" id="1176177"/>
    <lineage>
        <taxon>Bacteria</taxon>
        <taxon>Pseudomonadati</taxon>
        <taxon>Pseudomonadota</taxon>
        <taxon>Alphaproteobacteria</taxon>
        <taxon>Hyphomicrobiales</taxon>
        <taxon>Methylobacteriaceae</taxon>
        <taxon>Methylobacterium</taxon>
    </lineage>
</organism>
<dbReference type="Proteomes" id="UP001156881">
    <property type="component" value="Unassembled WGS sequence"/>
</dbReference>
<protein>
    <submittedName>
        <fullName evidence="3">Uncharacterized protein</fullName>
    </submittedName>
</protein>
<evidence type="ECO:0000256" key="1">
    <source>
        <dbReference type="SAM" id="SignalP"/>
    </source>
</evidence>
<feature type="signal peptide" evidence="1">
    <location>
        <begin position="1"/>
        <end position="22"/>
    </location>
</feature>
<dbReference type="AlphaFoldDB" id="A0A7W6F7N0"/>
<keyword evidence="1" id="KW-0732">Signal</keyword>
<name>A0A7W6F7N0_9HYPH</name>
<reference evidence="2" key="4">
    <citation type="submission" date="2023-01" db="EMBL/GenBank/DDBJ databases">
        <title>Draft genome sequence of Methylobacterium brachythecii strain NBRC 107710.</title>
        <authorList>
            <person name="Sun Q."/>
            <person name="Mori K."/>
        </authorList>
    </citation>
    <scope>NUCLEOTIDE SEQUENCE</scope>
    <source>
        <strain evidence="2">NBRC 107710</strain>
    </source>
</reference>
<reference evidence="3 4" key="3">
    <citation type="submission" date="2020-08" db="EMBL/GenBank/DDBJ databases">
        <title>Genomic Encyclopedia of Type Strains, Phase IV (KMG-IV): sequencing the most valuable type-strain genomes for metagenomic binning, comparative biology and taxonomic classification.</title>
        <authorList>
            <person name="Goeker M."/>
        </authorList>
    </citation>
    <scope>NUCLEOTIDE SEQUENCE [LARGE SCALE GENOMIC DNA]</scope>
    <source>
        <strain evidence="3 4">DSM 24105</strain>
    </source>
</reference>
<proteinExistence type="predicted"/>
<reference evidence="5" key="2">
    <citation type="journal article" date="2019" name="Int. J. Syst. Evol. Microbiol.">
        <title>The Global Catalogue of Microorganisms (GCM) 10K type strain sequencing project: providing services to taxonomists for standard genome sequencing and annotation.</title>
        <authorList>
            <consortium name="The Broad Institute Genomics Platform"/>
            <consortium name="The Broad Institute Genome Sequencing Center for Infectious Disease"/>
            <person name="Wu L."/>
            <person name="Ma J."/>
        </authorList>
    </citation>
    <scope>NUCLEOTIDE SEQUENCE [LARGE SCALE GENOMIC DNA]</scope>
    <source>
        <strain evidence="5">NBRC 107710</strain>
    </source>
</reference>
<dbReference type="Proteomes" id="UP000517759">
    <property type="component" value="Unassembled WGS sequence"/>
</dbReference>
<dbReference type="EMBL" id="BSPG01000009">
    <property type="protein sequence ID" value="GLS44090.1"/>
    <property type="molecule type" value="Genomic_DNA"/>
</dbReference>